<dbReference type="InterPro" id="IPR050278">
    <property type="entry name" value="Serine_Prot_S9B/DPPIV"/>
</dbReference>
<dbReference type="Pfam" id="PF00326">
    <property type="entry name" value="Peptidase_S9"/>
    <property type="match status" value="1"/>
</dbReference>
<feature type="domain" description="Peptidase S9 prolyl oligopeptidase catalytic" evidence="1">
    <location>
        <begin position="785"/>
        <end position="985"/>
    </location>
</feature>
<dbReference type="InterPro" id="IPR002469">
    <property type="entry name" value="Peptidase_S9B_N"/>
</dbReference>
<reference evidence="4" key="1">
    <citation type="submission" date="2023-11" db="UniProtKB">
        <authorList>
            <consortium name="WormBaseParasite"/>
        </authorList>
    </citation>
    <scope>IDENTIFICATION</scope>
</reference>
<dbReference type="Gene3D" id="2.140.10.30">
    <property type="entry name" value="Dipeptidylpeptidase IV, N-terminal domain"/>
    <property type="match status" value="1"/>
</dbReference>
<evidence type="ECO:0008006" key="5">
    <source>
        <dbReference type="Google" id="ProtNLM"/>
    </source>
</evidence>
<dbReference type="Proteomes" id="UP000050791">
    <property type="component" value="Unassembled WGS sequence"/>
</dbReference>
<accession>A0AA85ARF7</accession>
<dbReference type="PANTHER" id="PTHR11731">
    <property type="entry name" value="PROTEASE FAMILY S9B,C DIPEPTIDYL-PEPTIDASE IV-RELATED"/>
    <property type="match status" value="1"/>
</dbReference>
<dbReference type="PANTHER" id="PTHR11731:SF193">
    <property type="entry name" value="DIPEPTIDYL PEPTIDASE 9"/>
    <property type="match status" value="1"/>
</dbReference>
<dbReference type="AlphaFoldDB" id="A0AA85ARF7"/>
<dbReference type="InterPro" id="IPR001375">
    <property type="entry name" value="Peptidase_S9_cat"/>
</dbReference>
<feature type="domain" description="Dipeptidylpeptidase IV N-terminal" evidence="2">
    <location>
        <begin position="170"/>
        <end position="545"/>
    </location>
</feature>
<proteinExistence type="predicted"/>
<dbReference type="GO" id="GO:0008236">
    <property type="term" value="F:serine-type peptidase activity"/>
    <property type="evidence" value="ECO:0007669"/>
    <property type="project" value="InterPro"/>
</dbReference>
<protein>
    <recommendedName>
        <fullName evidence="5">Peptidase_S9 domain-containing protein</fullName>
    </recommendedName>
</protein>
<evidence type="ECO:0000259" key="2">
    <source>
        <dbReference type="Pfam" id="PF00930"/>
    </source>
</evidence>
<dbReference type="Pfam" id="PF00930">
    <property type="entry name" value="DPPIV_N"/>
    <property type="match status" value="1"/>
</dbReference>
<dbReference type="GO" id="GO:0006508">
    <property type="term" value="P:proteolysis"/>
    <property type="evidence" value="ECO:0007669"/>
    <property type="project" value="InterPro"/>
</dbReference>
<sequence length="992" mass="112669">MCKAMMSDSDSSNKVISTFEDFYHISSSYGFGLHTFSIPTVIKIRNSSDSKDQLRCRIYFISYPSTRFQPGTKPSLFFADLIRQNSSDDQLIWYPLLPNEFLDYKNSLALTDFLIHERMRVSVSGVSNYCLSNCGKLIICASSEIYSTEDNTCFGEQPSSLELVKAPLSSAIQPIMCPFNSDFIVCLSNENIYIGYIPTNTWIPVTNHTNNSGLSAGFPPFVVQEEFDRYVGYWWRPTMTNDHYYQLLYEEVDERNVAVTRLFHGEFGGGWENQRYPIAGTENASSNLKICQFKLDSMGKISNVQTLALRSPLKQYLPNFEYLVRAGWTPDGNYVWCQLITRLQQRLSLILIPVDNFLPISDVVNHPDPSSSSSSSFSSATSTLTDYSSSFFTSPCIELVTEVDSKFWVKVHDVLTFLKYPWHSTSEMNKSSDFTNENSCTFIWASHRSGFTHLYLIQCSWPKTSSNNNNNGKTFTHEQTATLIQAKQVFVDQLTDGDWEVTGNQIWLDEDNKFVYFEGFREHPLLKHIYSVSYGNQNDRGPLNCLTLGLPIDSNDTHVMKSIQNAHNSSSSLSMNSNIECTLDPLFHDSCLLMKPYPLSYELNTFNIQSGIMILESSSLDKLVGIQICQVIIENNENNINNSTSITVNKHRKPILQHIAWLRKHVWHYNAFNGFYPTNPPLVLRCDIFNNLDRMLTLQNNNNDECMNDHISSSSISVTYSSNYIEFSNSQSILYGQLFVPNCNHSRLLPVSSVDGVSVVGYPTLHFVYGGPGIQLVRGSYSRSVFAHAQLFCHFGYAVFLCDCRGSSNRGINFDGHIKNRLGQVELDDHVAFLKYAAKTTGLIDLSRVAIMGYSFGGYMSLMAAMLYHDVYKAAIAISPVVDWTLYDTAYTERYIGLPKDNPDAYCKGNVMNYVSNMPSNKYHLFIFHGGQDENVHFLHTSSLIEKLDACGKPHHFQFYPNSRHRLKHQSHVEATVLNFLEETLCKSNELK</sequence>
<dbReference type="WBParaSite" id="SMTH1_103840.1">
    <property type="protein sequence ID" value="SMTH1_103840.1"/>
    <property type="gene ID" value="SMTH1_103840"/>
</dbReference>
<dbReference type="SUPFAM" id="SSF82171">
    <property type="entry name" value="DPP6 N-terminal domain-like"/>
    <property type="match status" value="1"/>
</dbReference>
<dbReference type="SUPFAM" id="SSF53474">
    <property type="entry name" value="alpha/beta-Hydrolases"/>
    <property type="match status" value="1"/>
</dbReference>
<evidence type="ECO:0000259" key="1">
    <source>
        <dbReference type="Pfam" id="PF00326"/>
    </source>
</evidence>
<dbReference type="Gene3D" id="3.40.50.1820">
    <property type="entry name" value="alpha/beta hydrolase"/>
    <property type="match status" value="1"/>
</dbReference>
<dbReference type="InterPro" id="IPR029058">
    <property type="entry name" value="AB_hydrolase_fold"/>
</dbReference>
<dbReference type="GO" id="GO:0008239">
    <property type="term" value="F:dipeptidyl-peptidase activity"/>
    <property type="evidence" value="ECO:0007669"/>
    <property type="project" value="TreeGrafter"/>
</dbReference>
<evidence type="ECO:0000313" key="3">
    <source>
        <dbReference type="Proteomes" id="UP000050791"/>
    </source>
</evidence>
<name>A0AA85ARF7_9TREM</name>
<organism evidence="3 4">
    <name type="scientific">Schistosoma mattheei</name>
    <dbReference type="NCBI Taxonomy" id="31246"/>
    <lineage>
        <taxon>Eukaryota</taxon>
        <taxon>Metazoa</taxon>
        <taxon>Spiralia</taxon>
        <taxon>Lophotrochozoa</taxon>
        <taxon>Platyhelminthes</taxon>
        <taxon>Trematoda</taxon>
        <taxon>Digenea</taxon>
        <taxon>Strigeidida</taxon>
        <taxon>Schistosomatoidea</taxon>
        <taxon>Schistosomatidae</taxon>
        <taxon>Schistosoma</taxon>
    </lineage>
</organism>
<evidence type="ECO:0000313" key="4">
    <source>
        <dbReference type="WBParaSite" id="SMTH1_103840.1"/>
    </source>
</evidence>